<reference evidence="1 2" key="1">
    <citation type="submission" date="2017-09" db="EMBL/GenBank/DDBJ databases">
        <title>WGS assembly of Aquilegia coerulea Goldsmith.</title>
        <authorList>
            <person name="Hodges S."/>
            <person name="Kramer E."/>
            <person name="Nordborg M."/>
            <person name="Tomkins J."/>
            <person name="Borevitz J."/>
            <person name="Derieg N."/>
            <person name="Yan J."/>
            <person name="Mihaltcheva S."/>
            <person name="Hayes R.D."/>
            <person name="Rokhsar D."/>
        </authorList>
    </citation>
    <scope>NUCLEOTIDE SEQUENCE [LARGE SCALE GENOMIC DNA]</scope>
    <source>
        <strain evidence="2">cv. Goldsmith</strain>
    </source>
</reference>
<dbReference type="AlphaFoldDB" id="A0A2G5DUJ1"/>
<accession>A0A2G5DUJ1</accession>
<dbReference type="InParanoid" id="A0A2G5DUJ1"/>
<evidence type="ECO:0000313" key="2">
    <source>
        <dbReference type="Proteomes" id="UP000230069"/>
    </source>
</evidence>
<dbReference type="Proteomes" id="UP000230069">
    <property type="component" value="Unassembled WGS sequence"/>
</dbReference>
<name>A0A2G5DUJ1_AQUCA</name>
<proteinExistence type="predicted"/>
<organism evidence="1 2">
    <name type="scientific">Aquilegia coerulea</name>
    <name type="common">Rocky mountain columbine</name>
    <dbReference type="NCBI Taxonomy" id="218851"/>
    <lineage>
        <taxon>Eukaryota</taxon>
        <taxon>Viridiplantae</taxon>
        <taxon>Streptophyta</taxon>
        <taxon>Embryophyta</taxon>
        <taxon>Tracheophyta</taxon>
        <taxon>Spermatophyta</taxon>
        <taxon>Magnoliopsida</taxon>
        <taxon>Ranunculales</taxon>
        <taxon>Ranunculaceae</taxon>
        <taxon>Thalictroideae</taxon>
        <taxon>Aquilegia</taxon>
    </lineage>
</organism>
<keyword evidence="2" id="KW-1185">Reference proteome</keyword>
<dbReference type="EMBL" id="KZ305032">
    <property type="protein sequence ID" value="PIA46927.1"/>
    <property type="molecule type" value="Genomic_DNA"/>
</dbReference>
<evidence type="ECO:0000313" key="1">
    <source>
        <dbReference type="EMBL" id="PIA46927.1"/>
    </source>
</evidence>
<protein>
    <submittedName>
        <fullName evidence="1">Uncharacterized protein</fullName>
    </submittedName>
</protein>
<sequence length="72" mass="7933">MTNTTYVFSIVNIITETERLFLYVKTHLVTCKDNLMELQYILCCHGGGEALSTKGGTTPPKCRGCEVCGELS</sequence>
<gene>
    <name evidence="1" type="ORF">AQUCO_01500451v1</name>
</gene>